<protein>
    <submittedName>
        <fullName evidence="14">Uncharacterized protein</fullName>
    </submittedName>
</protein>
<feature type="domain" description="C2H2-type" evidence="12">
    <location>
        <begin position="532"/>
        <end position="559"/>
    </location>
</feature>
<feature type="domain" description="C2H2-type" evidence="12">
    <location>
        <begin position="588"/>
        <end position="616"/>
    </location>
</feature>
<dbReference type="InterPro" id="IPR036236">
    <property type="entry name" value="Znf_C2H2_sf"/>
</dbReference>
<dbReference type="PROSITE" id="PS00028">
    <property type="entry name" value="ZINC_FINGER_C2H2_1"/>
    <property type="match status" value="11"/>
</dbReference>
<dbReference type="PROSITE" id="PS51915">
    <property type="entry name" value="ZAD"/>
    <property type="match status" value="1"/>
</dbReference>
<evidence type="ECO:0000256" key="9">
    <source>
        <dbReference type="ARBA" id="ARBA00023242"/>
    </source>
</evidence>
<keyword evidence="4 10" id="KW-0863">Zinc-finger</keyword>
<comment type="subcellular location">
    <subcellularLocation>
        <location evidence="1">Nucleus</location>
    </subcellularLocation>
</comment>
<evidence type="ECO:0000256" key="5">
    <source>
        <dbReference type="ARBA" id="ARBA00022833"/>
    </source>
</evidence>
<accession>A0AAW1UGC1</accession>
<dbReference type="FunFam" id="3.30.160.60:FF:000325">
    <property type="entry name" value="ZFP90 zinc finger protein"/>
    <property type="match status" value="1"/>
</dbReference>
<name>A0AAW1UGC1_9CUCU</name>
<evidence type="ECO:0000256" key="7">
    <source>
        <dbReference type="ARBA" id="ARBA00023125"/>
    </source>
</evidence>
<evidence type="ECO:0000256" key="10">
    <source>
        <dbReference type="PROSITE-ProRule" id="PRU00042"/>
    </source>
</evidence>
<dbReference type="PROSITE" id="PS50157">
    <property type="entry name" value="ZINC_FINGER_C2H2_2"/>
    <property type="match status" value="10"/>
</dbReference>
<evidence type="ECO:0000256" key="2">
    <source>
        <dbReference type="ARBA" id="ARBA00022723"/>
    </source>
</evidence>
<dbReference type="GO" id="GO:0005634">
    <property type="term" value="C:nucleus"/>
    <property type="evidence" value="ECO:0007669"/>
    <property type="project" value="UniProtKB-SubCell"/>
</dbReference>
<keyword evidence="6" id="KW-0805">Transcription regulation</keyword>
<dbReference type="Pfam" id="PF00096">
    <property type="entry name" value="zf-C2H2"/>
    <property type="match status" value="8"/>
</dbReference>
<dbReference type="PANTHER" id="PTHR16515:SF49">
    <property type="entry name" value="GASTRULA ZINC FINGER PROTEIN XLCGF49.1-LIKE-RELATED"/>
    <property type="match status" value="1"/>
</dbReference>
<sequence length="673" mass="77780">MAPPIIIHDFTKICRCCMEVASYDIFKTYFENEPLSKLLFTCTNLKVPRNDVLPINICQSCLQQLISAYIFNQKVKKTQTAICEIAKVLDKAKLKKSQNISSEHDYHNVQRNKAGFQIIEQVGEQSEEQSAAANITPIKIEMETNEDGYGEYEIQPEMQHVDVKFIKDQDGEEEQEYWLEEGHEGGAESAEGAEQGIENYGEMDNIFHAVKNMNSLTQYPTEETNYIEDEDQEQEAEYETLAEYQDGVAEQEIVLRQPRKKLHECVICHNKFHTARELNTHAYEENHAQKFCNTCFEPFHSYSALIRHCMDTKHPRPQMFKCPYCFKKYENKKLLSAHVKAHETTRNVKVVRDNDGNLRCQMCAASYANMYDLRQHYKENVETHITCCICLRRFSAMNKLFAHLKAHKPYECQICGMRFNVEDNLQRHMKIHLQDVKAYRCQSCPKVFSQRSMLVQHEKSHGTSSYLCTDCGKVFTSAGFLKKHIERYHLGTSVPRNHQGPHECDLCGKVLSCKATLYSHMRNVHEKTQKLFPCDMCGKVLKTKTSLDLHMAYHNGNCPYKCDICGKAFTNATTLKSHSLIHTDERPFSCHICKKSFKQKPHLNTHILTIHTELKPFSCSYCNKTFALNGNLSQHLKTHTVCDSPFVCNVCNKSFHFASRLRKHEKIHSKSAN</sequence>
<keyword evidence="5 11" id="KW-0862">Zinc</keyword>
<comment type="caution">
    <text evidence="14">The sequence shown here is derived from an EMBL/GenBank/DDBJ whole genome shotgun (WGS) entry which is preliminary data.</text>
</comment>
<dbReference type="EMBL" id="JARQZJ010000070">
    <property type="protein sequence ID" value="KAK9881753.1"/>
    <property type="molecule type" value="Genomic_DNA"/>
</dbReference>
<feature type="domain" description="ZAD" evidence="13">
    <location>
        <begin position="12"/>
        <end position="85"/>
    </location>
</feature>
<organism evidence="14 15">
    <name type="scientific">Henosepilachna vigintioctopunctata</name>
    <dbReference type="NCBI Taxonomy" id="420089"/>
    <lineage>
        <taxon>Eukaryota</taxon>
        <taxon>Metazoa</taxon>
        <taxon>Ecdysozoa</taxon>
        <taxon>Arthropoda</taxon>
        <taxon>Hexapoda</taxon>
        <taxon>Insecta</taxon>
        <taxon>Pterygota</taxon>
        <taxon>Neoptera</taxon>
        <taxon>Endopterygota</taxon>
        <taxon>Coleoptera</taxon>
        <taxon>Polyphaga</taxon>
        <taxon>Cucujiformia</taxon>
        <taxon>Coccinelloidea</taxon>
        <taxon>Coccinellidae</taxon>
        <taxon>Epilachninae</taxon>
        <taxon>Epilachnini</taxon>
        <taxon>Henosepilachna</taxon>
    </lineage>
</organism>
<dbReference type="InterPro" id="IPR012934">
    <property type="entry name" value="Znf_AD"/>
</dbReference>
<evidence type="ECO:0000256" key="11">
    <source>
        <dbReference type="PROSITE-ProRule" id="PRU01263"/>
    </source>
</evidence>
<feature type="binding site" evidence="11">
    <location>
        <position position="17"/>
    </location>
    <ligand>
        <name>Zn(2+)</name>
        <dbReference type="ChEBI" id="CHEBI:29105"/>
    </ligand>
</feature>
<keyword evidence="9" id="KW-0539">Nucleus</keyword>
<dbReference type="Pfam" id="PF13894">
    <property type="entry name" value="zf-C2H2_4"/>
    <property type="match status" value="1"/>
</dbReference>
<dbReference type="FunFam" id="3.30.160.60:FF:000744">
    <property type="entry name" value="zinc finger E-box-binding homeobox 1"/>
    <property type="match status" value="1"/>
</dbReference>
<keyword evidence="2 11" id="KW-0479">Metal-binding</keyword>
<keyword evidence="7" id="KW-0238">DNA-binding</keyword>
<proteinExistence type="predicted"/>
<evidence type="ECO:0000256" key="4">
    <source>
        <dbReference type="ARBA" id="ARBA00022771"/>
    </source>
</evidence>
<feature type="binding site" evidence="11">
    <location>
        <position position="58"/>
    </location>
    <ligand>
        <name>Zn(2+)</name>
        <dbReference type="ChEBI" id="CHEBI:29105"/>
    </ligand>
</feature>
<dbReference type="GO" id="GO:0010468">
    <property type="term" value="P:regulation of gene expression"/>
    <property type="evidence" value="ECO:0007669"/>
    <property type="project" value="UniProtKB-ARBA"/>
</dbReference>
<feature type="domain" description="C2H2-type" evidence="12">
    <location>
        <begin position="560"/>
        <end position="587"/>
    </location>
</feature>
<keyword evidence="3" id="KW-0677">Repeat</keyword>
<evidence type="ECO:0000259" key="12">
    <source>
        <dbReference type="PROSITE" id="PS50157"/>
    </source>
</evidence>
<keyword evidence="8" id="KW-0804">Transcription</keyword>
<feature type="domain" description="C2H2-type" evidence="12">
    <location>
        <begin position="320"/>
        <end position="347"/>
    </location>
</feature>
<feature type="binding site" evidence="11">
    <location>
        <position position="61"/>
    </location>
    <ligand>
        <name>Zn(2+)</name>
        <dbReference type="ChEBI" id="CHEBI:29105"/>
    </ligand>
</feature>
<feature type="domain" description="C2H2-type" evidence="12">
    <location>
        <begin position="466"/>
        <end position="494"/>
    </location>
</feature>
<dbReference type="GO" id="GO:0008270">
    <property type="term" value="F:zinc ion binding"/>
    <property type="evidence" value="ECO:0007669"/>
    <property type="project" value="UniProtKB-UniRule"/>
</dbReference>
<evidence type="ECO:0000313" key="15">
    <source>
        <dbReference type="Proteomes" id="UP001431783"/>
    </source>
</evidence>
<evidence type="ECO:0000259" key="13">
    <source>
        <dbReference type="PROSITE" id="PS51915"/>
    </source>
</evidence>
<dbReference type="Gene3D" id="3.30.160.60">
    <property type="entry name" value="Classic Zinc Finger"/>
    <property type="match status" value="9"/>
</dbReference>
<dbReference type="AlphaFoldDB" id="A0AAW1UGC1"/>
<feature type="domain" description="C2H2-type" evidence="12">
    <location>
        <begin position="617"/>
        <end position="640"/>
    </location>
</feature>
<evidence type="ECO:0000256" key="8">
    <source>
        <dbReference type="ARBA" id="ARBA00023163"/>
    </source>
</evidence>
<gene>
    <name evidence="14" type="ORF">WA026_017274</name>
</gene>
<dbReference type="InterPro" id="IPR050331">
    <property type="entry name" value="Zinc_finger"/>
</dbReference>
<dbReference type="PANTHER" id="PTHR16515">
    <property type="entry name" value="PR DOMAIN ZINC FINGER PROTEIN"/>
    <property type="match status" value="1"/>
</dbReference>
<reference evidence="14 15" key="1">
    <citation type="submission" date="2023-03" db="EMBL/GenBank/DDBJ databases">
        <title>Genome insight into feeding habits of ladybird beetles.</title>
        <authorList>
            <person name="Li H.-S."/>
            <person name="Huang Y.-H."/>
            <person name="Pang H."/>
        </authorList>
    </citation>
    <scope>NUCLEOTIDE SEQUENCE [LARGE SCALE GENOMIC DNA]</scope>
    <source>
        <strain evidence="14">SYSU_2023b</strain>
        <tissue evidence="14">Whole body</tissue>
    </source>
</reference>
<evidence type="ECO:0000256" key="3">
    <source>
        <dbReference type="ARBA" id="ARBA00022737"/>
    </source>
</evidence>
<feature type="domain" description="C2H2-type" evidence="12">
    <location>
        <begin position="502"/>
        <end position="530"/>
    </location>
</feature>
<evidence type="ECO:0000256" key="6">
    <source>
        <dbReference type="ARBA" id="ARBA00023015"/>
    </source>
</evidence>
<feature type="domain" description="C2H2-type" evidence="12">
    <location>
        <begin position="646"/>
        <end position="673"/>
    </location>
</feature>
<dbReference type="Gene3D" id="3.40.1800.20">
    <property type="match status" value="1"/>
</dbReference>
<dbReference type="FunFam" id="3.30.160.60:FF:000624">
    <property type="entry name" value="zinc finger protein 697"/>
    <property type="match status" value="1"/>
</dbReference>
<evidence type="ECO:0000313" key="14">
    <source>
        <dbReference type="EMBL" id="KAK9881753.1"/>
    </source>
</evidence>
<dbReference type="SMART" id="SM00355">
    <property type="entry name" value="ZnF_C2H2"/>
    <property type="match status" value="14"/>
</dbReference>
<feature type="domain" description="C2H2-type" evidence="12">
    <location>
        <begin position="410"/>
        <end position="437"/>
    </location>
</feature>
<dbReference type="SUPFAM" id="SSF57667">
    <property type="entry name" value="beta-beta-alpha zinc fingers"/>
    <property type="match status" value="5"/>
</dbReference>
<feature type="domain" description="C2H2-type" evidence="12">
    <location>
        <begin position="439"/>
        <end position="461"/>
    </location>
</feature>
<dbReference type="Proteomes" id="UP001431783">
    <property type="component" value="Unassembled WGS sequence"/>
</dbReference>
<evidence type="ECO:0000256" key="1">
    <source>
        <dbReference type="ARBA" id="ARBA00004123"/>
    </source>
</evidence>
<dbReference type="Pfam" id="PF07776">
    <property type="entry name" value="zf-AD"/>
    <property type="match status" value="1"/>
</dbReference>
<dbReference type="GO" id="GO:0003677">
    <property type="term" value="F:DNA binding"/>
    <property type="evidence" value="ECO:0007669"/>
    <property type="project" value="UniProtKB-KW"/>
</dbReference>
<dbReference type="FunFam" id="3.30.160.60:FF:000534">
    <property type="entry name" value="zinc finger protein 674"/>
    <property type="match status" value="1"/>
</dbReference>
<feature type="binding site" evidence="11">
    <location>
        <position position="14"/>
    </location>
    <ligand>
        <name>Zn(2+)</name>
        <dbReference type="ChEBI" id="CHEBI:29105"/>
    </ligand>
</feature>
<keyword evidence="15" id="KW-1185">Reference proteome</keyword>
<dbReference type="SMART" id="SM00868">
    <property type="entry name" value="zf-AD"/>
    <property type="match status" value="2"/>
</dbReference>
<dbReference type="SUPFAM" id="SSF57716">
    <property type="entry name" value="Glucocorticoid receptor-like (DNA-binding domain)"/>
    <property type="match status" value="1"/>
</dbReference>
<dbReference type="InterPro" id="IPR013087">
    <property type="entry name" value="Znf_C2H2_type"/>
</dbReference>